<reference evidence="1 2" key="1">
    <citation type="journal article" date="2015" name="Nat. Commun.">
        <title>Lucilia cuprina genome unlocks parasitic fly biology to underpin future interventions.</title>
        <authorList>
            <person name="Anstead C.A."/>
            <person name="Korhonen P.K."/>
            <person name="Young N.D."/>
            <person name="Hall R.S."/>
            <person name="Jex A.R."/>
            <person name="Murali S.C."/>
            <person name="Hughes D.S."/>
            <person name="Lee S.F."/>
            <person name="Perry T."/>
            <person name="Stroehlein A.J."/>
            <person name="Ansell B.R."/>
            <person name="Breugelmans B."/>
            <person name="Hofmann A."/>
            <person name="Qu J."/>
            <person name="Dugan S."/>
            <person name="Lee S.L."/>
            <person name="Chao H."/>
            <person name="Dinh H."/>
            <person name="Han Y."/>
            <person name="Doddapaneni H.V."/>
            <person name="Worley K.C."/>
            <person name="Muzny D.M."/>
            <person name="Ioannidis P."/>
            <person name="Waterhouse R.M."/>
            <person name="Zdobnov E.M."/>
            <person name="James P.J."/>
            <person name="Bagnall N.H."/>
            <person name="Kotze A.C."/>
            <person name="Gibbs R.A."/>
            <person name="Richards S."/>
            <person name="Batterham P."/>
            <person name="Gasser R.B."/>
        </authorList>
    </citation>
    <scope>NUCLEOTIDE SEQUENCE [LARGE SCALE GENOMIC DNA]</scope>
    <source>
        <strain evidence="1 2">LS</strain>
        <tissue evidence="1">Full body</tissue>
    </source>
</reference>
<comment type="caution">
    <text evidence="1">The sequence shown here is derived from an EMBL/GenBank/DDBJ whole genome shotgun (WGS) entry which is preliminary data.</text>
</comment>
<evidence type="ECO:0000313" key="2">
    <source>
        <dbReference type="Proteomes" id="UP000037069"/>
    </source>
</evidence>
<dbReference type="EMBL" id="JRES01001264">
    <property type="protein sequence ID" value="KNC24085.1"/>
    <property type="molecule type" value="Genomic_DNA"/>
</dbReference>
<proteinExistence type="predicted"/>
<keyword evidence="2" id="KW-1185">Reference proteome</keyword>
<evidence type="ECO:0000313" key="1">
    <source>
        <dbReference type="EMBL" id="KNC24085.1"/>
    </source>
</evidence>
<sequence length="160" mass="17944">MAQLLADFKKEVSTCVNEVKAVILACSKLINSVVSSPITKIAELKIENDILHRRLNRGDIILSGMPAGLDDLMSNVVLLCMFFGITINSQDVYQVCYMNNQKLILVKFNNVSIRDRITKEYFKTRSLKLCDIMGGEVSGRVYLNEHYSSAASELNTYIAN</sequence>
<name>A0A0L0BVJ4_LUCCU</name>
<dbReference type="OrthoDB" id="7943251at2759"/>
<dbReference type="Proteomes" id="UP000037069">
    <property type="component" value="Unassembled WGS sequence"/>
</dbReference>
<accession>A0A0L0BVJ4</accession>
<organism evidence="1 2">
    <name type="scientific">Lucilia cuprina</name>
    <name type="common">Green bottle fly</name>
    <name type="synonym">Australian sheep blowfly</name>
    <dbReference type="NCBI Taxonomy" id="7375"/>
    <lineage>
        <taxon>Eukaryota</taxon>
        <taxon>Metazoa</taxon>
        <taxon>Ecdysozoa</taxon>
        <taxon>Arthropoda</taxon>
        <taxon>Hexapoda</taxon>
        <taxon>Insecta</taxon>
        <taxon>Pterygota</taxon>
        <taxon>Neoptera</taxon>
        <taxon>Endopterygota</taxon>
        <taxon>Diptera</taxon>
        <taxon>Brachycera</taxon>
        <taxon>Muscomorpha</taxon>
        <taxon>Oestroidea</taxon>
        <taxon>Calliphoridae</taxon>
        <taxon>Luciliinae</taxon>
        <taxon>Lucilia</taxon>
    </lineage>
</organism>
<gene>
    <name evidence="1" type="ORF">FF38_06326</name>
</gene>
<dbReference type="AlphaFoldDB" id="A0A0L0BVJ4"/>
<protein>
    <submittedName>
        <fullName evidence="1">Uncharacterized protein</fullName>
    </submittedName>
</protein>